<dbReference type="Pfam" id="PF06279">
    <property type="entry name" value="DUF1033"/>
    <property type="match status" value="1"/>
</dbReference>
<dbReference type="RefSeq" id="WP_367779236.1">
    <property type="nucleotide sequence ID" value="NZ_JBFMIA010000005.1"/>
</dbReference>
<proteinExistence type="predicted"/>
<evidence type="ECO:0000313" key="1">
    <source>
        <dbReference type="EMBL" id="MEW9501753.1"/>
    </source>
</evidence>
<keyword evidence="2" id="KW-1185">Reference proteome</keyword>
<comment type="caution">
    <text evidence="1">The sequence shown here is derived from an EMBL/GenBank/DDBJ whole genome shotgun (WGS) entry which is preliminary data.</text>
</comment>
<name>A0ABV3Q339_9BACL</name>
<gene>
    <name evidence="1" type="ORF">AB1471_08045</name>
</gene>
<sequence>MWRIIQLKSDAEPWWFLDGWRDDTVNEWTFNEKEAAFDFYRVIIEEMVTKYPNVRVKRGTQIAFWCEGELLFCDSCDEDLQLYHGILMMKDEAPFTNEHMTNDEKKFFEQLIDEQKKKTEE</sequence>
<dbReference type="Proteomes" id="UP001556040">
    <property type="component" value="Unassembled WGS sequence"/>
</dbReference>
<organism evidence="1 2">
    <name type="scientific">Jeotgalibacillus marinus</name>
    <dbReference type="NCBI Taxonomy" id="86667"/>
    <lineage>
        <taxon>Bacteria</taxon>
        <taxon>Bacillati</taxon>
        <taxon>Bacillota</taxon>
        <taxon>Bacilli</taxon>
        <taxon>Bacillales</taxon>
        <taxon>Caryophanaceae</taxon>
        <taxon>Jeotgalibacillus</taxon>
    </lineage>
</organism>
<reference evidence="1 2" key="1">
    <citation type="journal article" date="1979" name="Int. J. Syst. Evol. Microbiol.">
        <title>Bacillus globisporus subsp. marinus subsp. nov.</title>
        <authorList>
            <person name="Liu H."/>
        </authorList>
    </citation>
    <scope>NUCLEOTIDE SEQUENCE [LARGE SCALE GENOMIC DNA]</scope>
    <source>
        <strain evidence="1 2">DSM 1297</strain>
    </source>
</reference>
<protein>
    <submittedName>
        <fullName evidence="1">DUF1033 family protein</fullName>
    </submittedName>
</protein>
<accession>A0ABV3Q339</accession>
<dbReference type="InterPro" id="IPR010434">
    <property type="entry name" value="DUF1033"/>
</dbReference>
<dbReference type="EMBL" id="JBFMIA010000005">
    <property type="protein sequence ID" value="MEW9501753.1"/>
    <property type="molecule type" value="Genomic_DNA"/>
</dbReference>
<evidence type="ECO:0000313" key="2">
    <source>
        <dbReference type="Proteomes" id="UP001556040"/>
    </source>
</evidence>